<dbReference type="PANTHER" id="PTHR37200:SF1">
    <property type="entry name" value="RNA-BINDING (RRM_RBD_RNP MOTIFS) FAMILY PROTEIN"/>
    <property type="match status" value="1"/>
</dbReference>
<feature type="domain" description="RRM" evidence="3">
    <location>
        <begin position="211"/>
        <end position="298"/>
    </location>
</feature>
<accession>A0AAV0HMS8</accession>
<dbReference type="SMART" id="SM00360">
    <property type="entry name" value="RRM"/>
    <property type="match status" value="1"/>
</dbReference>
<evidence type="ECO:0000313" key="5">
    <source>
        <dbReference type="Proteomes" id="UP001154282"/>
    </source>
</evidence>
<protein>
    <recommendedName>
        <fullName evidence="3">RRM domain-containing protein</fullName>
    </recommendedName>
</protein>
<proteinExistence type="predicted"/>
<evidence type="ECO:0000256" key="2">
    <source>
        <dbReference type="SAM" id="MobiDB-lite"/>
    </source>
</evidence>
<dbReference type="CDD" id="cd00590">
    <property type="entry name" value="RRM_SF"/>
    <property type="match status" value="1"/>
</dbReference>
<dbReference type="Proteomes" id="UP001154282">
    <property type="component" value="Unassembled WGS sequence"/>
</dbReference>
<dbReference type="Gene3D" id="3.30.70.330">
    <property type="match status" value="1"/>
</dbReference>
<dbReference type="Pfam" id="PF00076">
    <property type="entry name" value="RRM_1"/>
    <property type="match status" value="1"/>
</dbReference>
<organism evidence="4 5">
    <name type="scientific">Linum tenue</name>
    <dbReference type="NCBI Taxonomy" id="586396"/>
    <lineage>
        <taxon>Eukaryota</taxon>
        <taxon>Viridiplantae</taxon>
        <taxon>Streptophyta</taxon>
        <taxon>Embryophyta</taxon>
        <taxon>Tracheophyta</taxon>
        <taxon>Spermatophyta</taxon>
        <taxon>Magnoliopsida</taxon>
        <taxon>eudicotyledons</taxon>
        <taxon>Gunneridae</taxon>
        <taxon>Pentapetalae</taxon>
        <taxon>rosids</taxon>
        <taxon>fabids</taxon>
        <taxon>Malpighiales</taxon>
        <taxon>Linaceae</taxon>
        <taxon>Linum</taxon>
    </lineage>
</organism>
<dbReference type="AlphaFoldDB" id="A0AAV0HMS8"/>
<dbReference type="PANTHER" id="PTHR37200">
    <property type="entry name" value="RNA-BINDING (RRM/RBD/RNP MOTIFS) FAMILY PROTEIN"/>
    <property type="match status" value="1"/>
</dbReference>
<gene>
    <name evidence="4" type="ORF">LITE_LOCUS5124</name>
</gene>
<dbReference type="SUPFAM" id="SSF54928">
    <property type="entry name" value="RNA-binding domain, RBD"/>
    <property type="match status" value="1"/>
</dbReference>
<evidence type="ECO:0000256" key="1">
    <source>
        <dbReference type="PROSITE-ProRule" id="PRU00176"/>
    </source>
</evidence>
<evidence type="ECO:0000313" key="4">
    <source>
        <dbReference type="EMBL" id="CAI0386456.1"/>
    </source>
</evidence>
<feature type="compositionally biased region" description="Basic and acidic residues" evidence="2">
    <location>
        <begin position="332"/>
        <end position="342"/>
    </location>
</feature>
<dbReference type="InterPro" id="IPR000504">
    <property type="entry name" value="RRM_dom"/>
</dbReference>
<reference evidence="4" key="1">
    <citation type="submission" date="2022-08" db="EMBL/GenBank/DDBJ databases">
        <authorList>
            <person name="Gutierrez-Valencia J."/>
        </authorList>
    </citation>
    <scope>NUCLEOTIDE SEQUENCE</scope>
</reference>
<feature type="compositionally biased region" description="Basic residues" evidence="2">
    <location>
        <begin position="371"/>
        <end position="389"/>
    </location>
</feature>
<dbReference type="GO" id="GO:0003723">
    <property type="term" value="F:RNA binding"/>
    <property type="evidence" value="ECO:0007669"/>
    <property type="project" value="UniProtKB-UniRule"/>
</dbReference>
<dbReference type="PROSITE" id="PS50102">
    <property type="entry name" value="RRM"/>
    <property type="match status" value="1"/>
</dbReference>
<keyword evidence="1" id="KW-0694">RNA-binding</keyword>
<sequence>MAATTPSSLSVAMIPTASAASPSNSLSCSLLFRSETLNKTQQKLPPSHLALLKSRSFILPSRQSQQTCLSVHLLPKKKLSPFPLRAVRKGKSGGGNLAVAESDDFAEEDEDEFDFLDDDGDYADDADDDVEDGEMLLPLEKMQKWLERKPRGFGEGKVYDTSVEDKLMEEIVQSQMAQAANVNNLKNNPIKPSPKVEDSKKKAAEALPSGVRVLLTNLPKKKNVQRDLRSAFKEFRGIVEIVPAVSGNKKTKDPVCKGFAYVDFKSEVDATRFVEQFSGESIAFGKIQKQIKCRIQNPGSSTASGDELTDMDVDGAAYEDEKFDEEEDDDHNNEISETRKASAIESMKSLSVSELNVTESKKTESRSSSSPKKKGTKKSSASFKKKVQKVPKLEIPGSAKRLKVRDKAVLTGVFAKYGLQAAVATKEES</sequence>
<feature type="compositionally biased region" description="Polar residues" evidence="2">
    <location>
        <begin position="348"/>
        <end position="358"/>
    </location>
</feature>
<keyword evidence="5" id="KW-1185">Reference proteome</keyword>
<dbReference type="InterPro" id="IPR035979">
    <property type="entry name" value="RBD_domain_sf"/>
</dbReference>
<name>A0AAV0HMS8_9ROSI</name>
<feature type="compositionally biased region" description="Acidic residues" evidence="2">
    <location>
        <begin position="321"/>
        <end position="331"/>
    </location>
</feature>
<evidence type="ECO:0000259" key="3">
    <source>
        <dbReference type="PROSITE" id="PS50102"/>
    </source>
</evidence>
<comment type="caution">
    <text evidence="4">The sequence shown here is derived from an EMBL/GenBank/DDBJ whole genome shotgun (WGS) entry which is preliminary data.</text>
</comment>
<dbReference type="InterPro" id="IPR012677">
    <property type="entry name" value="Nucleotide-bd_a/b_plait_sf"/>
</dbReference>
<dbReference type="EMBL" id="CAMGYJ010000002">
    <property type="protein sequence ID" value="CAI0386456.1"/>
    <property type="molecule type" value="Genomic_DNA"/>
</dbReference>
<feature type="region of interest" description="Disordered" evidence="2">
    <location>
        <begin position="321"/>
        <end position="389"/>
    </location>
</feature>